<dbReference type="PIRSF" id="PIRSF002741">
    <property type="entry name" value="MppA"/>
    <property type="match status" value="1"/>
</dbReference>
<evidence type="ECO:0000259" key="2">
    <source>
        <dbReference type="Pfam" id="PF00496"/>
    </source>
</evidence>
<dbReference type="SUPFAM" id="SSF53850">
    <property type="entry name" value="Periplasmic binding protein-like II"/>
    <property type="match status" value="1"/>
</dbReference>
<evidence type="ECO:0000313" key="3">
    <source>
        <dbReference type="EMBL" id="PWK14692.1"/>
    </source>
</evidence>
<dbReference type="InterPro" id="IPR039424">
    <property type="entry name" value="SBP_5"/>
</dbReference>
<comment type="caution">
    <text evidence="3">The sequence shown here is derived from an EMBL/GenBank/DDBJ whole genome shotgun (WGS) entry which is preliminary data.</text>
</comment>
<dbReference type="Pfam" id="PF00496">
    <property type="entry name" value="SBP_bac_5"/>
    <property type="match status" value="1"/>
</dbReference>
<dbReference type="PANTHER" id="PTHR30290">
    <property type="entry name" value="PERIPLASMIC BINDING COMPONENT OF ABC TRANSPORTER"/>
    <property type="match status" value="1"/>
</dbReference>
<dbReference type="AlphaFoldDB" id="A0A2V2A5J2"/>
<keyword evidence="4" id="KW-1185">Reference proteome</keyword>
<protein>
    <submittedName>
        <fullName evidence="3">Peptide/nickel transport system substrate-binding protein/microcin C transport system substrate-binding protein</fullName>
    </submittedName>
</protein>
<feature type="domain" description="Solute-binding protein family 5" evidence="2">
    <location>
        <begin position="118"/>
        <end position="528"/>
    </location>
</feature>
<proteinExistence type="predicted"/>
<sequence length="627" mass="71175">MFNIFIRSGKGVCYNFMMLKNTMLKAVLLAITISWIPASIAVPITTTALGHNSTTEYIDVPFMPYANPKAPKGGTLSLDARGTFNAANKWMTTGVAMVGTDYLYDTLMTGSLNEAFTMYPQLATKVTYDPDDTSWIIYHINPAARFWDGTPVTSSDVKATYDALLNKGPMYIRSYLGDIKDIQIINDQQVKFIFASDDNKEILLTVGQFPIFAKSSIDTDFEKITLTPLMGSGPYKLGRVDAGRSVSYVRDPNYWGRDLMVNRGRYNFDMIKFVYYQSDEIAFEGFKSGQYRFRPENKASNWATGYNFPAVKAGMINKETISSENPVPMQGLVMNMRRPIFQDIRVRQALSKAYDFEWMNKTLFHGQYERLQSFFHGSELAATGMPSAEEMRVLTPLIPKLEPLQRQAVLAEWQLPTSDGSGFNRQGLLEARQLLLDAGFYYQDMKLYQPNGQLARIEMLMTGETMGRVLLPYIRNLKRLGFDATLRQVDGPQYYERVRRFDYDMVVDVFAQSLSPGAEQVGFWGSSAADQAGNRNTIGIKNPAIDTVIEKLGNAQNRDEIVLYTQVLDRLLRAGHYLVPLYGKSATNVAYWDQYRHTEKLPSNAIGIDYWWTDKEAEARVNQYLKQ</sequence>
<dbReference type="PANTHER" id="PTHR30290:SF64">
    <property type="entry name" value="ABC TRANSPORTER PERIPLASMIC BINDING PROTEIN"/>
    <property type="match status" value="1"/>
</dbReference>
<dbReference type="Gene3D" id="3.40.190.10">
    <property type="entry name" value="Periplasmic binding protein-like II"/>
    <property type="match status" value="1"/>
</dbReference>
<reference evidence="3 4" key="1">
    <citation type="submission" date="2018-05" db="EMBL/GenBank/DDBJ databases">
        <title>Genomic Encyclopedia of Type Strains, Phase IV (KMG-IV): sequencing the most valuable type-strain genomes for metagenomic binning, comparative biology and taxonomic classification.</title>
        <authorList>
            <person name="Goeker M."/>
        </authorList>
    </citation>
    <scope>NUCLEOTIDE SEQUENCE [LARGE SCALE GENOMIC DNA]</scope>
    <source>
        <strain evidence="3 4">DSM 7229</strain>
    </source>
</reference>
<dbReference type="Proteomes" id="UP000245655">
    <property type="component" value="Unassembled WGS sequence"/>
</dbReference>
<dbReference type="CDD" id="cd08497">
    <property type="entry name" value="MbnE-like"/>
    <property type="match status" value="1"/>
</dbReference>
<gene>
    <name evidence="3" type="ORF">C8D84_102167</name>
</gene>
<evidence type="ECO:0000313" key="4">
    <source>
        <dbReference type="Proteomes" id="UP000245655"/>
    </source>
</evidence>
<dbReference type="GO" id="GO:0042884">
    <property type="term" value="P:microcin transport"/>
    <property type="evidence" value="ECO:0007669"/>
    <property type="project" value="TreeGrafter"/>
</dbReference>
<dbReference type="GO" id="GO:1904680">
    <property type="term" value="F:peptide transmembrane transporter activity"/>
    <property type="evidence" value="ECO:0007669"/>
    <property type="project" value="TreeGrafter"/>
</dbReference>
<dbReference type="GO" id="GO:0043190">
    <property type="term" value="C:ATP-binding cassette (ABC) transporter complex"/>
    <property type="evidence" value="ECO:0007669"/>
    <property type="project" value="InterPro"/>
</dbReference>
<organism evidence="3 4">
    <name type="scientific">Psychrobacter immobilis</name>
    <dbReference type="NCBI Taxonomy" id="498"/>
    <lineage>
        <taxon>Bacteria</taxon>
        <taxon>Pseudomonadati</taxon>
        <taxon>Pseudomonadota</taxon>
        <taxon>Gammaproteobacteria</taxon>
        <taxon>Moraxellales</taxon>
        <taxon>Moraxellaceae</taxon>
        <taxon>Psychrobacter</taxon>
    </lineage>
</organism>
<dbReference type="GO" id="GO:0030288">
    <property type="term" value="C:outer membrane-bounded periplasmic space"/>
    <property type="evidence" value="ECO:0007669"/>
    <property type="project" value="TreeGrafter"/>
</dbReference>
<dbReference type="GO" id="GO:0015833">
    <property type="term" value="P:peptide transport"/>
    <property type="evidence" value="ECO:0007669"/>
    <property type="project" value="TreeGrafter"/>
</dbReference>
<accession>A0A2V2A5J2</accession>
<name>A0A2V2A5J2_PSYIM</name>
<dbReference type="Gene3D" id="3.10.105.10">
    <property type="entry name" value="Dipeptide-binding Protein, Domain 3"/>
    <property type="match status" value="1"/>
</dbReference>
<dbReference type="InterPro" id="IPR000914">
    <property type="entry name" value="SBP_5_dom"/>
</dbReference>
<evidence type="ECO:0000256" key="1">
    <source>
        <dbReference type="ARBA" id="ARBA00022729"/>
    </source>
</evidence>
<dbReference type="InterPro" id="IPR030678">
    <property type="entry name" value="Peptide/Ni-bd"/>
</dbReference>
<keyword evidence="1" id="KW-0732">Signal</keyword>
<dbReference type="EMBL" id="QGGM01000002">
    <property type="protein sequence ID" value="PWK14692.1"/>
    <property type="molecule type" value="Genomic_DNA"/>
</dbReference>